<evidence type="ECO:0000256" key="2">
    <source>
        <dbReference type="ARBA" id="ARBA00022679"/>
    </source>
</evidence>
<comment type="caution">
    <text evidence="5">The sequence shown here is derived from an EMBL/GenBank/DDBJ whole genome shotgun (WGS) entry which is preliminary data.</text>
</comment>
<keyword evidence="6" id="KW-1185">Reference proteome</keyword>
<evidence type="ECO:0000313" key="5">
    <source>
        <dbReference type="EMBL" id="PJG85663.1"/>
    </source>
</evidence>
<evidence type="ECO:0000259" key="4">
    <source>
        <dbReference type="Pfam" id="PF07804"/>
    </source>
</evidence>
<gene>
    <name evidence="5" type="ORF">CVP05_04730</name>
</gene>
<organism evidence="5 6">
    <name type="scientific">Conservatibacter flavescens</name>
    <dbReference type="NCBI Taxonomy" id="28161"/>
    <lineage>
        <taxon>Bacteria</taxon>
        <taxon>Pseudomonadati</taxon>
        <taxon>Pseudomonadota</taxon>
        <taxon>Gammaproteobacteria</taxon>
        <taxon>Pasteurellales</taxon>
        <taxon>Pasteurellaceae</taxon>
        <taxon>Conservatibacter</taxon>
    </lineage>
</organism>
<dbReference type="EMBL" id="PHHA01000008">
    <property type="protein sequence ID" value="PJG85663.1"/>
    <property type="molecule type" value="Genomic_DNA"/>
</dbReference>
<dbReference type="Pfam" id="PF07804">
    <property type="entry name" value="HipA_C"/>
    <property type="match status" value="1"/>
</dbReference>
<dbReference type="InterPro" id="IPR016869">
    <property type="entry name" value="UCP028135_HipA-like"/>
</dbReference>
<proteinExistence type="inferred from homology"/>
<dbReference type="OrthoDB" id="9805913at2"/>
<name>A0A2M8S3D4_9PAST</name>
<comment type="similarity">
    <text evidence="1">Belongs to the HipA Ser/Thr kinase family.</text>
</comment>
<evidence type="ECO:0000256" key="3">
    <source>
        <dbReference type="ARBA" id="ARBA00022777"/>
    </source>
</evidence>
<keyword evidence="3" id="KW-0418">Kinase</keyword>
<dbReference type="InterPro" id="IPR052028">
    <property type="entry name" value="HipA_Ser/Thr_kinase"/>
</dbReference>
<feature type="domain" description="HipA-like C-terminal" evidence="4">
    <location>
        <begin position="163"/>
        <end position="367"/>
    </location>
</feature>
<accession>A0A2M8S3D4</accession>
<reference evidence="5 6" key="1">
    <citation type="submission" date="2017-11" db="EMBL/GenBank/DDBJ databases">
        <title>Reclassification of Bisgaard taxon 7 as Conservatibacter flavescens gen. nov., sp. nov.</title>
        <authorList>
            <person name="Christensen H."/>
        </authorList>
    </citation>
    <scope>NUCLEOTIDE SEQUENCE [LARGE SCALE GENOMIC DNA]</scope>
    <source>
        <strain evidence="5 6">7_4</strain>
    </source>
</reference>
<dbReference type="RefSeq" id="WP_100288435.1">
    <property type="nucleotide sequence ID" value="NZ_PHHA01000008.1"/>
</dbReference>
<dbReference type="PANTHER" id="PTHR37419">
    <property type="entry name" value="SERINE/THREONINE-PROTEIN KINASE TOXIN HIPA"/>
    <property type="match status" value="1"/>
</dbReference>
<evidence type="ECO:0000256" key="1">
    <source>
        <dbReference type="ARBA" id="ARBA00010164"/>
    </source>
</evidence>
<protein>
    <submittedName>
        <fullName evidence="5">Toxin HipA</fullName>
    </submittedName>
</protein>
<dbReference type="PIRSF" id="PIRSF028135">
    <property type="entry name" value="UCP028135_HipA-like"/>
    <property type="match status" value="1"/>
</dbReference>
<dbReference type="GO" id="GO:0004674">
    <property type="term" value="F:protein serine/threonine kinase activity"/>
    <property type="evidence" value="ECO:0007669"/>
    <property type="project" value="TreeGrafter"/>
</dbReference>
<dbReference type="GO" id="GO:0005829">
    <property type="term" value="C:cytosol"/>
    <property type="evidence" value="ECO:0007669"/>
    <property type="project" value="TreeGrafter"/>
</dbReference>
<keyword evidence="2" id="KW-0808">Transferase</keyword>
<evidence type="ECO:0000313" key="6">
    <source>
        <dbReference type="Proteomes" id="UP000229329"/>
    </source>
</evidence>
<dbReference type="PANTHER" id="PTHR37419:SF8">
    <property type="entry name" value="TOXIN YJJJ"/>
    <property type="match status" value="1"/>
</dbReference>
<dbReference type="AlphaFoldDB" id="A0A2M8S3D4"/>
<dbReference type="InterPro" id="IPR012893">
    <property type="entry name" value="HipA-like_C"/>
</dbReference>
<sequence length="448" mass="51656">MQQLTIQAFIQQQWQDIAILFFPEIDQGNYSKMKVNYVAKHIERYFLEDNACALSLNYPVDLFFDEQEKQGLRFLDDLMPSGASRRYWLKYLNISHLPYDEQNYLLLKQVTIAPIGNLRVKEATMAIQPATQLFDMEEVINRDVNFLEYAQQNGAMAGGATGAGGEAPKLLLRCNSQQKVWIDNLQNGQSDDQYYLVKYPRGQRLAIDCDILRAEYHYYAELQAMGFNTINTANMRLMEGVNYPSLWLPRFDVWYSSDGKTQRYAMESVYSILKREAGSLLDHNQTIRCLIAKIENSNMVANGFKFDRTLFVIEWVKRDLLNIAFGNSDNHGRNTAFLRDRDSIQLAPIYDFAPMKADPEGIIRLTTWSTQGKHPLEQGGQYNYAAIIESLSDLVEPEVLWQELRKLAAQLVDLKMRLTKRGVPKSILTFPSIGFDYLPEKLTRWGLL</sequence>
<dbReference type="Proteomes" id="UP000229329">
    <property type="component" value="Unassembled WGS sequence"/>
</dbReference>